<dbReference type="UniPathway" id="UPA00252">
    <property type="reaction ID" value="UER00325"/>
</dbReference>
<dbReference type="NCBIfam" id="TIGR00109">
    <property type="entry name" value="hemH"/>
    <property type="match status" value="1"/>
</dbReference>
<dbReference type="GO" id="GO:0046872">
    <property type="term" value="F:metal ion binding"/>
    <property type="evidence" value="ECO:0007669"/>
    <property type="project" value="UniProtKB-KW"/>
</dbReference>
<comment type="pathway">
    <text evidence="7 8">Porphyrin-containing compound metabolism; protoheme biosynthesis; protoheme from protoporphyrin-IX: step 1/1.</text>
</comment>
<evidence type="ECO:0000256" key="4">
    <source>
        <dbReference type="ARBA" id="ARBA00023239"/>
    </source>
</evidence>
<evidence type="ECO:0000256" key="5">
    <source>
        <dbReference type="ARBA" id="ARBA00023244"/>
    </source>
</evidence>
<dbReference type="PROSITE" id="PS00534">
    <property type="entry name" value="FERROCHELATASE"/>
    <property type="match status" value="1"/>
</dbReference>
<reference evidence="9" key="1">
    <citation type="submission" date="2021-02" db="EMBL/GenBank/DDBJ databases">
        <title>Thiocyanate and organic carbon inputs drive convergent selection for specific autotrophic Afipia and Thiobacillus strains within complex microbiomes.</title>
        <authorList>
            <person name="Huddy R.J."/>
            <person name="Sachdeva R."/>
            <person name="Kadzinga F."/>
            <person name="Kantor R.S."/>
            <person name="Harrison S.T.L."/>
            <person name="Banfield J.F."/>
        </authorList>
    </citation>
    <scope>NUCLEOTIDE SEQUENCE</scope>
    <source>
        <strain evidence="9">SCN18_10_11_15_R4_P_38_20</strain>
    </source>
</reference>
<dbReference type="GO" id="GO:0005737">
    <property type="term" value="C:cytoplasm"/>
    <property type="evidence" value="ECO:0007669"/>
    <property type="project" value="UniProtKB-SubCell"/>
</dbReference>
<dbReference type="InterPro" id="IPR033644">
    <property type="entry name" value="Ferrochelatase_C"/>
</dbReference>
<evidence type="ECO:0000313" key="9">
    <source>
        <dbReference type="EMBL" id="MBN9412572.1"/>
    </source>
</evidence>
<proteinExistence type="inferred from homology"/>
<keyword evidence="5 7" id="KW-0627">Porphyrin biosynthesis</keyword>
<keyword evidence="7 8" id="KW-0963">Cytoplasm</keyword>
<accession>A0A8J7PQB8</accession>
<feature type="binding site" evidence="7">
    <location>
        <position position="188"/>
    </location>
    <ligand>
        <name>Fe(2+)</name>
        <dbReference type="ChEBI" id="CHEBI:29033"/>
    </ligand>
</feature>
<evidence type="ECO:0000256" key="6">
    <source>
        <dbReference type="ARBA" id="ARBA00024536"/>
    </source>
</evidence>
<dbReference type="Gene3D" id="3.40.50.1400">
    <property type="match status" value="2"/>
</dbReference>
<sequence>MNRKAVILFNLGGPDELKAVQPFLFNLFNDRAILPVFQPFRSLLAFLIAKRRTKEAQEIYAQIGGRSPLLPNTQQQAKVLEASLGEGWRVFIAMRYWHPLIDEAVKAVKAYDPSEIILVPLYPQFSTTTTASSLKAWTEETKKEGLEIATKTICCYPQNEGFIAANCDLIHEVVKGEKRPYRVLFSAHGLPQKVIDQGDPYQHHVELSAQTIAQRLEIKDFVVCYQSKVGPLKWLTPSLETEIKRAAQDRVGVIVVPISFVSEHSETLVELDLQYQAVAQRENVPFYVRIPTVSTHPAFINSLAQMIKSSQAGLASGNVDFQCGPQFTTCMCRRSS</sequence>
<evidence type="ECO:0000256" key="3">
    <source>
        <dbReference type="ARBA" id="ARBA00023133"/>
    </source>
</evidence>
<evidence type="ECO:0000256" key="8">
    <source>
        <dbReference type="RuleBase" id="RU000607"/>
    </source>
</evidence>
<keyword evidence="3 7" id="KW-0350">Heme biosynthesis</keyword>
<dbReference type="GO" id="GO:0004325">
    <property type="term" value="F:ferrochelatase activity"/>
    <property type="evidence" value="ECO:0007669"/>
    <property type="project" value="UniProtKB-UniRule"/>
</dbReference>
<gene>
    <name evidence="7 9" type="primary">hemH</name>
    <name evidence="9" type="ORF">J0H12_01420</name>
</gene>
<dbReference type="SUPFAM" id="SSF53800">
    <property type="entry name" value="Chelatase"/>
    <property type="match status" value="1"/>
</dbReference>
<protein>
    <recommendedName>
        <fullName evidence="7 8">Ferrochelatase</fullName>
        <ecNumber evidence="7 8">4.98.1.1</ecNumber>
    </recommendedName>
    <alternativeName>
        <fullName evidence="7">Heme synthase</fullName>
    </alternativeName>
    <alternativeName>
        <fullName evidence="7">Protoheme ferro-lyase</fullName>
    </alternativeName>
</protein>
<dbReference type="AlphaFoldDB" id="A0A8J7PQB8"/>
<dbReference type="InterPro" id="IPR001015">
    <property type="entry name" value="Ferrochelatase"/>
</dbReference>
<dbReference type="EMBL" id="JAFKGL010000011">
    <property type="protein sequence ID" value="MBN9412572.1"/>
    <property type="molecule type" value="Genomic_DNA"/>
</dbReference>
<comment type="similarity">
    <text evidence="1 7 8">Belongs to the ferrochelatase family.</text>
</comment>
<evidence type="ECO:0000256" key="2">
    <source>
        <dbReference type="ARBA" id="ARBA00023004"/>
    </source>
</evidence>
<keyword evidence="2 7" id="KW-0408">Iron</keyword>
<comment type="catalytic activity">
    <reaction evidence="7 8">
        <text>heme b + 2 H(+) = protoporphyrin IX + Fe(2+)</text>
        <dbReference type="Rhea" id="RHEA:22584"/>
        <dbReference type="ChEBI" id="CHEBI:15378"/>
        <dbReference type="ChEBI" id="CHEBI:29033"/>
        <dbReference type="ChEBI" id="CHEBI:57306"/>
        <dbReference type="ChEBI" id="CHEBI:60344"/>
        <dbReference type="EC" id="4.98.1.1"/>
    </reaction>
</comment>
<comment type="caution">
    <text evidence="9">The sequence shown here is derived from an EMBL/GenBank/DDBJ whole genome shotgun (WGS) entry which is preliminary data.</text>
</comment>
<comment type="subcellular location">
    <subcellularLocation>
        <location evidence="7 8">Cytoplasm</location>
    </subcellularLocation>
</comment>
<dbReference type="GO" id="GO:0006783">
    <property type="term" value="P:heme biosynthetic process"/>
    <property type="evidence" value="ECO:0007669"/>
    <property type="project" value="UniProtKB-UniRule"/>
</dbReference>
<keyword evidence="4 7" id="KW-0456">Lyase</keyword>
<comment type="catalytic activity">
    <reaction evidence="6">
        <text>Fe-coproporphyrin III + 2 H(+) = coproporphyrin III + Fe(2+)</text>
        <dbReference type="Rhea" id="RHEA:49572"/>
        <dbReference type="ChEBI" id="CHEBI:15378"/>
        <dbReference type="ChEBI" id="CHEBI:29033"/>
        <dbReference type="ChEBI" id="CHEBI:68438"/>
        <dbReference type="ChEBI" id="CHEBI:131725"/>
        <dbReference type="EC" id="4.99.1.9"/>
    </reaction>
    <physiologicalReaction direction="right-to-left" evidence="6">
        <dbReference type="Rhea" id="RHEA:49574"/>
    </physiologicalReaction>
</comment>
<dbReference type="EC" id="4.98.1.1" evidence="7 8"/>
<dbReference type="InterPro" id="IPR019772">
    <property type="entry name" value="Ferrochelatase_AS"/>
</dbReference>
<dbReference type="InterPro" id="IPR033659">
    <property type="entry name" value="Ferrochelatase_N"/>
</dbReference>
<dbReference type="HAMAP" id="MF_00323">
    <property type="entry name" value="Ferrochelatase"/>
    <property type="match status" value="1"/>
</dbReference>
<evidence type="ECO:0000313" key="10">
    <source>
        <dbReference type="Proteomes" id="UP000664414"/>
    </source>
</evidence>
<comment type="function">
    <text evidence="7 8">Catalyzes the ferrous insertion into protoporphyrin IX.</text>
</comment>
<dbReference type="PANTHER" id="PTHR11108">
    <property type="entry name" value="FERROCHELATASE"/>
    <property type="match status" value="1"/>
</dbReference>
<evidence type="ECO:0000256" key="7">
    <source>
        <dbReference type="HAMAP-Rule" id="MF_00323"/>
    </source>
</evidence>
<keyword evidence="7" id="KW-0479">Metal-binding</keyword>
<feature type="binding site" evidence="7">
    <location>
        <position position="266"/>
    </location>
    <ligand>
        <name>Fe(2+)</name>
        <dbReference type="ChEBI" id="CHEBI:29033"/>
    </ligand>
</feature>
<name>A0A8J7PQB8_9PROT</name>
<organism evidence="9 10">
    <name type="scientific">Candidatus Paracaedimonas acanthamoebae</name>
    <dbReference type="NCBI Taxonomy" id="244581"/>
    <lineage>
        <taxon>Bacteria</taxon>
        <taxon>Pseudomonadati</taxon>
        <taxon>Pseudomonadota</taxon>
        <taxon>Alphaproteobacteria</taxon>
        <taxon>Holosporales</taxon>
        <taxon>Caedimonadaceae</taxon>
        <taxon>Candidatus Paracaedimonas</taxon>
    </lineage>
</organism>
<dbReference type="PANTHER" id="PTHR11108:SF1">
    <property type="entry name" value="FERROCHELATASE, MITOCHONDRIAL"/>
    <property type="match status" value="1"/>
</dbReference>
<dbReference type="Proteomes" id="UP000664414">
    <property type="component" value="Unassembled WGS sequence"/>
</dbReference>
<dbReference type="Pfam" id="PF00762">
    <property type="entry name" value="Ferrochelatase"/>
    <property type="match status" value="1"/>
</dbReference>
<dbReference type="CDD" id="cd03411">
    <property type="entry name" value="Ferrochelatase_N"/>
    <property type="match status" value="1"/>
</dbReference>
<dbReference type="CDD" id="cd00419">
    <property type="entry name" value="Ferrochelatase_C"/>
    <property type="match status" value="1"/>
</dbReference>
<evidence type="ECO:0000256" key="1">
    <source>
        <dbReference type="ARBA" id="ARBA00007718"/>
    </source>
</evidence>